<evidence type="ECO:0000313" key="7">
    <source>
        <dbReference type="EMBL" id="OBX76266.1"/>
    </source>
</evidence>
<sequence length="375" mass="38969">MFVELFDAMSANANTLQNGMTNIVNVISPLLITCFSGYVLMIAVSYWQGVGFEGVLVDVLKRIFFLAFVLGLGLNVGTYTGTVFPLVTDLGTDLSQAWNGNSGSSQNAGQSLDGLVDKVIQITDTNMEQAWSGLPEQPTTPNPPLPSNPTPSPTPSGNVGSVNNTGDGLGSIGEGITSALFGDTLNTMVSVVLAFVQNVLIWIGALVFLVVAAAFLMLTQYTLLLLAAVGPIFFGFAVFPATRQFFGAWVGQILNFAFLNLFINVLVTMSITTLDGTLDDIVTTAVNSGLGSTLLVSASTLIKIVGEFILFGVILLQLPTMASSLFGGLTGGGFGSAAATALPYGRSAKKAAQGAVSGAKSMYSKVRGGNKISSS</sequence>
<feature type="region of interest" description="Disordered" evidence="5">
    <location>
        <begin position="131"/>
        <end position="164"/>
    </location>
</feature>
<feature type="transmembrane region" description="Helical" evidence="6">
    <location>
        <begin position="63"/>
        <end position="87"/>
    </location>
</feature>
<keyword evidence="3 6" id="KW-1133">Transmembrane helix</keyword>
<feature type="transmembrane region" description="Helical" evidence="6">
    <location>
        <begin position="191"/>
        <end position="215"/>
    </location>
</feature>
<gene>
    <name evidence="7" type="ORF">A9308_09020</name>
</gene>
<feature type="transmembrane region" description="Helical" evidence="6">
    <location>
        <begin position="221"/>
        <end position="241"/>
    </location>
</feature>
<comment type="subcellular location">
    <subcellularLocation>
        <location evidence="1">Membrane</location>
        <topology evidence="1">Multi-pass membrane protein</topology>
    </subcellularLocation>
</comment>
<feature type="transmembrane region" description="Helical" evidence="6">
    <location>
        <begin position="294"/>
        <end position="316"/>
    </location>
</feature>
<dbReference type="RefSeq" id="WP_067237884.1">
    <property type="nucleotide sequence ID" value="NZ_LZMZ01000032.1"/>
</dbReference>
<dbReference type="Pfam" id="PF04610">
    <property type="entry name" value="TrbL"/>
    <property type="match status" value="2"/>
</dbReference>
<organism evidence="7 8">
    <name type="scientific">Faucicola atlantae</name>
    <dbReference type="NCBI Taxonomy" id="34059"/>
    <lineage>
        <taxon>Bacteria</taxon>
        <taxon>Pseudomonadati</taxon>
        <taxon>Pseudomonadota</taxon>
        <taxon>Gammaproteobacteria</taxon>
        <taxon>Moraxellales</taxon>
        <taxon>Moraxellaceae</taxon>
        <taxon>Faucicola</taxon>
    </lineage>
</organism>
<dbReference type="AlphaFoldDB" id="A0A1B8QAK2"/>
<dbReference type="GO" id="GO:0016020">
    <property type="term" value="C:membrane"/>
    <property type="evidence" value="ECO:0007669"/>
    <property type="project" value="UniProtKB-SubCell"/>
</dbReference>
<keyword evidence="4 6" id="KW-0472">Membrane</keyword>
<evidence type="ECO:0000256" key="1">
    <source>
        <dbReference type="ARBA" id="ARBA00004141"/>
    </source>
</evidence>
<dbReference type="STRING" id="34059.A9308_09020"/>
<comment type="caution">
    <text evidence="7">The sequence shown here is derived from an EMBL/GenBank/DDBJ whole genome shotgun (WGS) entry which is preliminary data.</text>
</comment>
<proteinExistence type="predicted"/>
<evidence type="ECO:0000256" key="3">
    <source>
        <dbReference type="ARBA" id="ARBA00022989"/>
    </source>
</evidence>
<keyword evidence="2 6" id="KW-0812">Transmembrane</keyword>
<protein>
    <recommendedName>
        <fullName evidence="9">Conjugal transfer protein TrbL</fullName>
    </recommendedName>
</protein>
<feature type="transmembrane region" description="Helical" evidence="6">
    <location>
        <begin position="23"/>
        <end position="43"/>
    </location>
</feature>
<accession>A0A1B8QAK2</accession>
<dbReference type="EMBL" id="LZMZ01000032">
    <property type="protein sequence ID" value="OBX76266.1"/>
    <property type="molecule type" value="Genomic_DNA"/>
</dbReference>
<evidence type="ECO:0000256" key="4">
    <source>
        <dbReference type="ARBA" id="ARBA00023136"/>
    </source>
</evidence>
<dbReference type="GO" id="GO:0030255">
    <property type="term" value="P:protein secretion by the type IV secretion system"/>
    <property type="evidence" value="ECO:0007669"/>
    <property type="project" value="InterPro"/>
</dbReference>
<evidence type="ECO:0000256" key="2">
    <source>
        <dbReference type="ARBA" id="ARBA00022692"/>
    </source>
</evidence>
<dbReference type="OrthoDB" id="6631512at2"/>
<evidence type="ECO:0008006" key="9">
    <source>
        <dbReference type="Google" id="ProtNLM"/>
    </source>
</evidence>
<reference evidence="7 8" key="1">
    <citation type="submission" date="2016-06" db="EMBL/GenBank/DDBJ databases">
        <title>Draft genome of Moraxella atlantae CCUG 66109.</title>
        <authorList>
            <person name="Salva-Serra F."/>
            <person name="Engstrom-Jakobsson H."/>
            <person name="Thorell K."/>
            <person name="Gonzales-Siles L."/>
            <person name="Karlsson R."/>
            <person name="Boulund F."/>
            <person name="Engstrand L."/>
            <person name="Kristiansson E."/>
            <person name="Moore E."/>
        </authorList>
    </citation>
    <scope>NUCLEOTIDE SEQUENCE [LARGE SCALE GENOMIC DNA]</scope>
    <source>
        <strain evidence="7 8">CCUG 66109</strain>
    </source>
</reference>
<evidence type="ECO:0000313" key="8">
    <source>
        <dbReference type="Proteomes" id="UP000092508"/>
    </source>
</evidence>
<evidence type="ECO:0000256" key="6">
    <source>
        <dbReference type="SAM" id="Phobius"/>
    </source>
</evidence>
<evidence type="ECO:0000256" key="5">
    <source>
        <dbReference type="SAM" id="MobiDB-lite"/>
    </source>
</evidence>
<feature type="transmembrane region" description="Helical" evidence="6">
    <location>
        <begin position="253"/>
        <end position="274"/>
    </location>
</feature>
<name>A0A1B8QAK2_9GAMM</name>
<feature type="compositionally biased region" description="Pro residues" evidence="5">
    <location>
        <begin position="138"/>
        <end position="154"/>
    </location>
</feature>
<dbReference type="InterPro" id="IPR007688">
    <property type="entry name" value="Conjugal_tfr_TrbL/VirB6"/>
</dbReference>
<dbReference type="Proteomes" id="UP000092508">
    <property type="component" value="Unassembled WGS sequence"/>
</dbReference>